<keyword evidence="1" id="KW-0812">Transmembrane</keyword>
<dbReference type="Proteomes" id="UP001596105">
    <property type="component" value="Unassembled WGS sequence"/>
</dbReference>
<keyword evidence="1" id="KW-0472">Membrane</keyword>
<proteinExistence type="predicted"/>
<keyword evidence="1" id="KW-1133">Transmembrane helix</keyword>
<feature type="transmembrane region" description="Helical" evidence="1">
    <location>
        <begin position="141"/>
        <end position="158"/>
    </location>
</feature>
<protein>
    <submittedName>
        <fullName evidence="2">Uncharacterized protein</fullName>
    </submittedName>
</protein>
<accession>A0ABW0LXP5</accession>
<comment type="caution">
    <text evidence="2">The sequence shown here is derived from an EMBL/GenBank/DDBJ whole genome shotgun (WGS) entry which is preliminary data.</text>
</comment>
<feature type="transmembrane region" description="Helical" evidence="1">
    <location>
        <begin position="109"/>
        <end position="129"/>
    </location>
</feature>
<dbReference type="RefSeq" id="WP_209751667.1">
    <property type="nucleotide sequence ID" value="NZ_JBHSMH010000037.1"/>
</dbReference>
<evidence type="ECO:0000256" key="1">
    <source>
        <dbReference type="SAM" id="Phobius"/>
    </source>
</evidence>
<gene>
    <name evidence="2" type="ORF">ACFPPD_12305</name>
</gene>
<evidence type="ECO:0000313" key="2">
    <source>
        <dbReference type="EMBL" id="MFC5469506.1"/>
    </source>
</evidence>
<evidence type="ECO:0000313" key="3">
    <source>
        <dbReference type="Proteomes" id="UP001596105"/>
    </source>
</evidence>
<feature type="transmembrane region" description="Helical" evidence="1">
    <location>
        <begin position="164"/>
        <end position="183"/>
    </location>
</feature>
<name>A0ABW0LXP5_9BACL</name>
<sequence>MNLTMEKIFKWLGVLVLLAGITRIGMTPSALVWGTDSTPELLFGFAACILMAASSIGLFLVQRETGAIGFISAMLLVFFNAVTACMVWSLLASGQTGEDLMQDMGANAFIMFTKIMIMIGMFIGTPAFTIATFRAKVFPRWIVYLLLLSMVLPILPGMEKWGALFWGLSYVGMGFVMVTDGYAKQRSHSGGSSAEMMR</sequence>
<feature type="transmembrane region" description="Helical" evidence="1">
    <location>
        <begin position="44"/>
        <end position="61"/>
    </location>
</feature>
<organism evidence="2 3">
    <name type="scientific">Cohnella suwonensis</name>
    <dbReference type="NCBI Taxonomy" id="696072"/>
    <lineage>
        <taxon>Bacteria</taxon>
        <taxon>Bacillati</taxon>
        <taxon>Bacillota</taxon>
        <taxon>Bacilli</taxon>
        <taxon>Bacillales</taxon>
        <taxon>Paenibacillaceae</taxon>
        <taxon>Cohnella</taxon>
    </lineage>
</organism>
<feature type="transmembrane region" description="Helical" evidence="1">
    <location>
        <begin position="68"/>
        <end position="89"/>
    </location>
</feature>
<reference evidence="3" key="1">
    <citation type="journal article" date="2019" name="Int. J. Syst. Evol. Microbiol.">
        <title>The Global Catalogue of Microorganisms (GCM) 10K type strain sequencing project: providing services to taxonomists for standard genome sequencing and annotation.</title>
        <authorList>
            <consortium name="The Broad Institute Genomics Platform"/>
            <consortium name="The Broad Institute Genome Sequencing Center for Infectious Disease"/>
            <person name="Wu L."/>
            <person name="Ma J."/>
        </authorList>
    </citation>
    <scope>NUCLEOTIDE SEQUENCE [LARGE SCALE GENOMIC DNA]</scope>
    <source>
        <strain evidence="3">CCUG 57113</strain>
    </source>
</reference>
<dbReference type="EMBL" id="JBHSMH010000037">
    <property type="protein sequence ID" value="MFC5469506.1"/>
    <property type="molecule type" value="Genomic_DNA"/>
</dbReference>
<keyword evidence="3" id="KW-1185">Reference proteome</keyword>